<evidence type="ECO:0000313" key="1">
    <source>
        <dbReference type="EMBL" id="GHE50929.1"/>
    </source>
</evidence>
<protein>
    <recommendedName>
        <fullName evidence="3">Phage protein</fullName>
    </recommendedName>
</protein>
<dbReference type="EMBL" id="BNAG01000001">
    <property type="protein sequence ID" value="GHE50929.1"/>
    <property type="molecule type" value="Genomic_DNA"/>
</dbReference>
<accession>A0ABQ3I3D6</accession>
<proteinExistence type="predicted"/>
<reference evidence="2" key="1">
    <citation type="journal article" date="2019" name="Int. J. Syst. Evol. Microbiol.">
        <title>The Global Catalogue of Microorganisms (GCM) 10K type strain sequencing project: providing services to taxonomists for standard genome sequencing and annotation.</title>
        <authorList>
            <consortium name="The Broad Institute Genomics Platform"/>
            <consortium name="The Broad Institute Genome Sequencing Center for Infectious Disease"/>
            <person name="Wu L."/>
            <person name="Ma J."/>
        </authorList>
    </citation>
    <scope>NUCLEOTIDE SEQUENCE [LARGE SCALE GENOMIC DNA]</scope>
    <source>
        <strain evidence="2">CGMCC 1.15111</strain>
    </source>
</reference>
<evidence type="ECO:0000313" key="2">
    <source>
        <dbReference type="Proteomes" id="UP000658258"/>
    </source>
</evidence>
<dbReference type="Proteomes" id="UP000658258">
    <property type="component" value="Unassembled WGS sequence"/>
</dbReference>
<keyword evidence="2" id="KW-1185">Reference proteome</keyword>
<evidence type="ECO:0008006" key="3">
    <source>
        <dbReference type="Google" id="ProtNLM"/>
    </source>
</evidence>
<name>A0ABQ3I3D6_9BACT</name>
<comment type="caution">
    <text evidence="1">The sequence shown here is derived from an EMBL/GenBank/DDBJ whole genome shotgun (WGS) entry which is preliminary data.</text>
</comment>
<gene>
    <name evidence="1" type="ORF">GCM10011340_01190</name>
</gene>
<organism evidence="1 2">
    <name type="scientific">Roseivirga thermotolerans</name>
    <dbReference type="NCBI Taxonomy" id="1758176"/>
    <lineage>
        <taxon>Bacteria</taxon>
        <taxon>Pseudomonadati</taxon>
        <taxon>Bacteroidota</taxon>
        <taxon>Cytophagia</taxon>
        <taxon>Cytophagales</taxon>
        <taxon>Roseivirgaceae</taxon>
        <taxon>Roseivirga</taxon>
    </lineage>
</organism>
<sequence length="93" mass="10959">MYINEQPMSAIAIQIPQISGEQDIEVEVKINGQKRSYNYRVEVFYWADCENPSDDRVDCIRQILAKYDSEWELYQIGLPTDELVPITFRKKRG</sequence>